<dbReference type="Proteomes" id="UP000322051">
    <property type="component" value="Unassembled WGS sequence"/>
</dbReference>
<protein>
    <submittedName>
        <fullName evidence="2">Transcriptional regulator</fullName>
    </submittedName>
</protein>
<evidence type="ECO:0000256" key="1">
    <source>
        <dbReference type="SAM" id="MobiDB-lite"/>
    </source>
</evidence>
<feature type="non-terminal residue" evidence="2">
    <location>
        <position position="1"/>
    </location>
</feature>
<evidence type="ECO:0000313" key="3">
    <source>
        <dbReference type="Proteomes" id="UP000322051"/>
    </source>
</evidence>
<organism evidence="2 3">
    <name type="scientific">Lactobacillus crispatus</name>
    <dbReference type="NCBI Taxonomy" id="47770"/>
    <lineage>
        <taxon>Bacteria</taxon>
        <taxon>Bacillati</taxon>
        <taxon>Bacillota</taxon>
        <taxon>Bacilli</taxon>
        <taxon>Lactobacillales</taxon>
        <taxon>Lactobacillaceae</taxon>
        <taxon>Lactobacillus</taxon>
    </lineage>
</organism>
<accession>A0AB73BQ62</accession>
<comment type="caution">
    <text evidence="2">The sequence shown here is derived from an EMBL/GenBank/DDBJ whole genome shotgun (WGS) entry which is preliminary data.</text>
</comment>
<proteinExistence type="predicted"/>
<feature type="region of interest" description="Disordered" evidence="1">
    <location>
        <begin position="1"/>
        <end position="22"/>
    </location>
</feature>
<sequence>KSPLQSEKSPLQSEKSPLQNKESNIIKKWNEKGINKIFRGQTTKKLLEFYMRYSSKYSFNRNLLANFLEIAPNSASKIIQKCREIGIMRMEKRGVYFFTDLG</sequence>
<reference evidence="2 3" key="1">
    <citation type="submission" date="2019-09" db="EMBL/GenBank/DDBJ databases">
        <title>Comparative analysis of L. crispatus genomes revealed niche specific adaptation to different host and body sites.</title>
        <authorList>
            <person name="Pan M."/>
            <person name="Hidalgo-Cantabrana C."/>
            <person name="Barrangou R."/>
        </authorList>
    </citation>
    <scope>NUCLEOTIDE SEQUENCE [LARGE SCALE GENOMIC DNA]</scope>
    <source>
        <strain evidence="2 3">NCK973</strain>
    </source>
</reference>
<gene>
    <name evidence="2" type="ORF">F1C02_05365</name>
</gene>
<evidence type="ECO:0000313" key="2">
    <source>
        <dbReference type="EMBL" id="KAA8798179.1"/>
    </source>
</evidence>
<dbReference type="AlphaFoldDB" id="A0AB73BQ62"/>
<dbReference type="EMBL" id="VUAO01000011">
    <property type="protein sequence ID" value="KAA8798179.1"/>
    <property type="molecule type" value="Genomic_DNA"/>
</dbReference>
<name>A0AB73BQ62_9LACO</name>